<keyword evidence="3" id="KW-0132">Cell division</keyword>
<evidence type="ECO:0000256" key="11">
    <source>
        <dbReference type="ARBA" id="ARBA00023204"/>
    </source>
</evidence>
<dbReference type="PATRIC" id="fig|1335757.3.peg.1343"/>
<gene>
    <name evidence="15" type="ORF">SPICUR_06865</name>
</gene>
<keyword evidence="4" id="KW-0235">DNA replication</keyword>
<evidence type="ECO:0000256" key="1">
    <source>
        <dbReference type="ARBA" id="ARBA00012727"/>
    </source>
</evidence>
<dbReference type="GO" id="GO:0005524">
    <property type="term" value="F:ATP binding"/>
    <property type="evidence" value="ECO:0007669"/>
    <property type="project" value="UniProtKB-KW"/>
</dbReference>
<dbReference type="OrthoDB" id="9767858at2"/>
<evidence type="ECO:0000256" key="12">
    <source>
        <dbReference type="ARBA" id="ARBA00023306"/>
    </source>
</evidence>
<dbReference type="RefSeq" id="WP_023367404.1">
    <property type="nucleotide sequence ID" value="NC_022664.1"/>
</dbReference>
<dbReference type="AlphaFoldDB" id="U5T7X5"/>
<dbReference type="PANTHER" id="PTHR45674:SF13">
    <property type="entry name" value="DNA LIGASE-RELATED"/>
    <property type="match status" value="1"/>
</dbReference>
<dbReference type="InterPro" id="IPR050191">
    <property type="entry name" value="ATP-dep_DNA_ligase"/>
</dbReference>
<keyword evidence="7" id="KW-0227">DNA damage</keyword>
<comment type="catalytic activity">
    <reaction evidence="13">
        <text>ATP + (deoxyribonucleotide)n-3'-hydroxyl + 5'-phospho-(deoxyribonucleotide)m = (deoxyribonucleotide)n+m + AMP + diphosphate.</text>
        <dbReference type="EC" id="6.5.1.1"/>
    </reaction>
</comment>
<name>U5T7X5_9GAMM</name>
<evidence type="ECO:0000256" key="10">
    <source>
        <dbReference type="ARBA" id="ARBA00023172"/>
    </source>
</evidence>
<dbReference type="Pfam" id="PF04675">
    <property type="entry name" value="DNA_ligase_A_N"/>
    <property type="match status" value="1"/>
</dbReference>
<feature type="domain" description="ATP-dependent DNA ligase family profile" evidence="14">
    <location>
        <begin position="310"/>
        <end position="439"/>
    </location>
</feature>
<evidence type="ECO:0000313" key="15">
    <source>
        <dbReference type="EMBL" id="AGY92337.1"/>
    </source>
</evidence>
<keyword evidence="8" id="KW-0067">ATP-binding</keyword>
<dbReference type="InterPro" id="IPR036599">
    <property type="entry name" value="DNA_ligase_N_sf"/>
</dbReference>
<dbReference type="PROSITE" id="PS50160">
    <property type="entry name" value="DNA_LIGASE_A3"/>
    <property type="match status" value="1"/>
</dbReference>
<evidence type="ECO:0000256" key="13">
    <source>
        <dbReference type="ARBA" id="ARBA00034003"/>
    </source>
</evidence>
<dbReference type="Proteomes" id="UP000017640">
    <property type="component" value="Chromosome"/>
</dbReference>
<proteinExistence type="predicted"/>
<dbReference type="PANTHER" id="PTHR45674">
    <property type="entry name" value="DNA LIGASE 1/3 FAMILY MEMBER"/>
    <property type="match status" value="1"/>
</dbReference>
<organism evidence="15 16">
    <name type="scientific">Spiribacter curvatus</name>
    <dbReference type="NCBI Taxonomy" id="1335757"/>
    <lineage>
        <taxon>Bacteria</taxon>
        <taxon>Pseudomonadati</taxon>
        <taxon>Pseudomonadota</taxon>
        <taxon>Gammaproteobacteria</taxon>
        <taxon>Chromatiales</taxon>
        <taxon>Ectothiorhodospiraceae</taxon>
        <taxon>Spiribacter</taxon>
    </lineage>
</organism>
<dbReference type="GO" id="GO:0003677">
    <property type="term" value="F:DNA binding"/>
    <property type="evidence" value="ECO:0007669"/>
    <property type="project" value="InterPro"/>
</dbReference>
<dbReference type="CDD" id="cd07897">
    <property type="entry name" value="Adenylation_DNA_ligase_Bac1"/>
    <property type="match status" value="1"/>
</dbReference>
<reference evidence="15 16" key="1">
    <citation type="journal article" date="2013" name="BMC Genomics">
        <title>Genomes of "Spiribacter", a streamlined, successful halophilic bacterium.</title>
        <authorList>
            <person name="Lopez-Perez M."/>
            <person name="Ghai R."/>
            <person name="Leon M.J."/>
            <person name="Rodriguez-Olmos A."/>
            <person name="Copa-Patino J.L."/>
            <person name="Soliveri J."/>
            <person name="Sanchez-Porro C."/>
            <person name="Ventosa A."/>
            <person name="Rodriguez-Valera F."/>
        </authorList>
    </citation>
    <scope>NUCLEOTIDE SEQUENCE [LARGE SCALE GENOMIC DNA]</scope>
    <source>
        <strain evidence="15 16">UAH-SP71</strain>
    </source>
</reference>
<evidence type="ECO:0000256" key="5">
    <source>
        <dbReference type="ARBA" id="ARBA00022723"/>
    </source>
</evidence>
<dbReference type="GO" id="GO:0046872">
    <property type="term" value="F:metal ion binding"/>
    <property type="evidence" value="ECO:0007669"/>
    <property type="project" value="UniProtKB-KW"/>
</dbReference>
<evidence type="ECO:0000256" key="4">
    <source>
        <dbReference type="ARBA" id="ARBA00022705"/>
    </source>
</evidence>
<dbReference type="InterPro" id="IPR012309">
    <property type="entry name" value="DNA_ligase_ATP-dep_C"/>
</dbReference>
<dbReference type="STRING" id="1335757.SPICUR_06865"/>
<accession>U5T7X5</accession>
<dbReference type="EMBL" id="CP005990">
    <property type="protein sequence ID" value="AGY92337.1"/>
    <property type="molecule type" value="Genomic_DNA"/>
</dbReference>
<dbReference type="Gene3D" id="3.30.470.30">
    <property type="entry name" value="DNA ligase/mRNA capping enzyme"/>
    <property type="match status" value="1"/>
</dbReference>
<dbReference type="InterPro" id="IPR026333">
    <property type="entry name" value="ATP_dep_DNA_lig_pp_1105_fam"/>
</dbReference>
<evidence type="ECO:0000256" key="7">
    <source>
        <dbReference type="ARBA" id="ARBA00022763"/>
    </source>
</evidence>
<keyword evidence="9" id="KW-0460">Magnesium</keyword>
<evidence type="ECO:0000256" key="6">
    <source>
        <dbReference type="ARBA" id="ARBA00022741"/>
    </source>
</evidence>
<sequence>MQGFADLFRALDEQRGTNAKVDAMTEYFRQVSAADGAWAVYFLSGRRLKRLIGPVQLREWLTQMTGLPAWLIEETHQHVGDLAETVALMLETPTRTAGDGDGADPGLATWVESRILPLRDLDDATRRHQVTTAWCELDEAGRFLHTKLLTGALRVGVSQTLVERALARASGHPRPVIAHRMMGQWSPEPAFYTGLFDASSGQEDASRPYPFFLAHPLEGDPRESLGAIDDWQLEWKWDGIRAQLVRRDDAVYLWSRGEALVTETFPELITAADALPADTVIDGEILAWQDDVLPFAQLQRRLGRKRVTRRFMNEVPVRLMAYDLLEANGEDLRGEPLTSRRTRLEALMAPMEPPLMISPLIESTSWSDLAGRRDESRDRGVEGIMLKGRDTRYGTGRSRGPWWKWKVSPLTLDVVLLYAQPGHGRRANLYTDYSFAVADGDQLVPIAKAYSGLDDREIRRLDRWIRRNTKERFGPVRSVEPVQVFELAFEGIAPSSRHKSGLALRFPRIVRWREDLGPADADTLTQARALLP</sequence>
<keyword evidence="5" id="KW-0479">Metal-binding</keyword>
<protein>
    <recommendedName>
        <fullName evidence="1">DNA ligase (ATP)</fullName>
        <ecNumber evidence="1">6.5.1.1</ecNumber>
    </recommendedName>
</protein>
<dbReference type="CDD" id="cd07972">
    <property type="entry name" value="OBF_DNA_ligase_Arch_LigB"/>
    <property type="match status" value="1"/>
</dbReference>
<keyword evidence="12" id="KW-0131">Cell cycle</keyword>
<dbReference type="GO" id="GO:0003910">
    <property type="term" value="F:DNA ligase (ATP) activity"/>
    <property type="evidence" value="ECO:0007669"/>
    <property type="project" value="UniProtKB-EC"/>
</dbReference>
<dbReference type="SUPFAM" id="SSF50249">
    <property type="entry name" value="Nucleic acid-binding proteins"/>
    <property type="match status" value="1"/>
</dbReference>
<dbReference type="GO" id="GO:0006281">
    <property type="term" value="P:DNA repair"/>
    <property type="evidence" value="ECO:0007669"/>
    <property type="project" value="UniProtKB-KW"/>
</dbReference>
<dbReference type="eggNOG" id="COG1793">
    <property type="taxonomic scope" value="Bacteria"/>
</dbReference>
<dbReference type="InterPro" id="IPR016059">
    <property type="entry name" value="DNA_ligase_ATP-dep_CS"/>
</dbReference>
<dbReference type="NCBIfam" id="NF006701">
    <property type="entry name" value="PRK09247.1"/>
    <property type="match status" value="1"/>
</dbReference>
<keyword evidence="16" id="KW-1185">Reference proteome</keyword>
<evidence type="ECO:0000256" key="2">
    <source>
        <dbReference type="ARBA" id="ARBA00022598"/>
    </source>
</evidence>
<evidence type="ECO:0000313" key="16">
    <source>
        <dbReference type="Proteomes" id="UP000017640"/>
    </source>
</evidence>
<dbReference type="HOGENOM" id="CLU_005138_6_2_6"/>
<evidence type="ECO:0000256" key="9">
    <source>
        <dbReference type="ARBA" id="ARBA00022842"/>
    </source>
</evidence>
<dbReference type="GO" id="GO:0006260">
    <property type="term" value="P:DNA replication"/>
    <property type="evidence" value="ECO:0007669"/>
    <property type="project" value="UniProtKB-KW"/>
</dbReference>
<dbReference type="InterPro" id="IPR012310">
    <property type="entry name" value="DNA_ligase_ATP-dep_cent"/>
</dbReference>
<evidence type="ECO:0000256" key="8">
    <source>
        <dbReference type="ARBA" id="ARBA00022840"/>
    </source>
</evidence>
<dbReference type="InterPro" id="IPR012308">
    <property type="entry name" value="DNA_ligase_ATP-dep_N"/>
</dbReference>
<dbReference type="GO" id="GO:0051301">
    <property type="term" value="P:cell division"/>
    <property type="evidence" value="ECO:0007669"/>
    <property type="project" value="UniProtKB-KW"/>
</dbReference>
<keyword evidence="2" id="KW-0436">Ligase</keyword>
<dbReference type="EC" id="6.5.1.1" evidence="1"/>
<dbReference type="GO" id="GO:0006310">
    <property type="term" value="P:DNA recombination"/>
    <property type="evidence" value="ECO:0007669"/>
    <property type="project" value="UniProtKB-KW"/>
</dbReference>
<dbReference type="Gene3D" id="2.40.50.140">
    <property type="entry name" value="Nucleic acid-binding proteins"/>
    <property type="match status" value="1"/>
</dbReference>
<dbReference type="PROSITE" id="PS00697">
    <property type="entry name" value="DNA_LIGASE_A1"/>
    <property type="match status" value="1"/>
</dbReference>
<dbReference type="SUPFAM" id="SSF56091">
    <property type="entry name" value="DNA ligase/mRNA capping enzyme, catalytic domain"/>
    <property type="match status" value="1"/>
</dbReference>
<keyword evidence="10" id="KW-0233">DNA recombination</keyword>
<dbReference type="Pfam" id="PF04679">
    <property type="entry name" value="DNA_ligase_A_C"/>
    <property type="match status" value="1"/>
</dbReference>
<dbReference type="InterPro" id="IPR012340">
    <property type="entry name" value="NA-bd_OB-fold"/>
</dbReference>
<evidence type="ECO:0000259" key="14">
    <source>
        <dbReference type="PROSITE" id="PS50160"/>
    </source>
</evidence>
<keyword evidence="6" id="KW-0547">Nucleotide-binding</keyword>
<dbReference type="KEGG" id="spiu:SPICUR_06865"/>
<evidence type="ECO:0000256" key="3">
    <source>
        <dbReference type="ARBA" id="ARBA00022618"/>
    </source>
</evidence>
<keyword evidence="11" id="KW-0234">DNA repair</keyword>
<dbReference type="Pfam" id="PF01068">
    <property type="entry name" value="DNA_ligase_A_M"/>
    <property type="match status" value="1"/>
</dbReference>
<dbReference type="Gene3D" id="1.10.3260.10">
    <property type="entry name" value="DNA ligase, ATP-dependent, N-terminal domain"/>
    <property type="match status" value="1"/>
</dbReference>
<dbReference type="NCBIfam" id="TIGR04120">
    <property type="entry name" value="DNA_lig_bact"/>
    <property type="match status" value="1"/>
</dbReference>